<feature type="compositionally biased region" description="Polar residues" evidence="8">
    <location>
        <begin position="30"/>
        <end position="43"/>
    </location>
</feature>
<protein>
    <recommendedName>
        <fullName evidence="7">Mediator of RNA polymerase II transcription subunit 31</fullName>
    </recommendedName>
</protein>
<organism evidence="9 10">
    <name type="scientific">Toxoplasma gondii MAS</name>
    <dbReference type="NCBI Taxonomy" id="943118"/>
    <lineage>
        <taxon>Eukaryota</taxon>
        <taxon>Sar</taxon>
        <taxon>Alveolata</taxon>
        <taxon>Apicomplexa</taxon>
        <taxon>Conoidasida</taxon>
        <taxon>Coccidia</taxon>
        <taxon>Eucoccidiorida</taxon>
        <taxon>Eimeriorina</taxon>
        <taxon>Sarcocystidae</taxon>
        <taxon>Toxoplasma</taxon>
    </lineage>
</organism>
<sequence>MSLSAGSGADSPQEGAEKKLEERAAHPESEATNSGEQPTSAAQKATGKEAENEKEAERGQEREGRERSEQHLGFSGTCVVPVPPHLSLWEENAAMNLLRFEAECEFVQALANPYYLRHLQKERYFQDPRFVAYLHYLDYWRHPPYVQHLLFPVCLGVLDLVQKEEIRDRLEREDVVAVLDQTLRLHWLYFACDKNKI</sequence>
<evidence type="ECO:0000256" key="7">
    <source>
        <dbReference type="RuleBase" id="RU364129"/>
    </source>
</evidence>
<evidence type="ECO:0000256" key="4">
    <source>
        <dbReference type="ARBA" id="ARBA00023159"/>
    </source>
</evidence>
<evidence type="ECO:0000256" key="5">
    <source>
        <dbReference type="ARBA" id="ARBA00023163"/>
    </source>
</evidence>
<dbReference type="InterPro" id="IPR008831">
    <property type="entry name" value="Mediator_Med31"/>
</dbReference>
<accession>A0A086QMZ7</accession>
<keyword evidence="5 7" id="KW-0804">Transcription</keyword>
<evidence type="ECO:0000256" key="8">
    <source>
        <dbReference type="SAM" id="MobiDB-lite"/>
    </source>
</evidence>
<keyword evidence="6 7" id="KW-0539">Nucleus</keyword>
<dbReference type="Pfam" id="PF05669">
    <property type="entry name" value="Med31"/>
    <property type="match status" value="1"/>
</dbReference>
<evidence type="ECO:0000256" key="1">
    <source>
        <dbReference type="ARBA" id="ARBA00004123"/>
    </source>
</evidence>
<dbReference type="Gene3D" id="1.10.10.1340">
    <property type="entry name" value="Mediator of RNA polymerase II, submodule Med31 (Soh1)"/>
    <property type="match status" value="1"/>
</dbReference>
<name>A0A086QMZ7_TOXGO</name>
<comment type="function">
    <text evidence="7">Component of the Mediator complex, a coactivator involved in the regulated transcription of nearly all RNA polymerase II-dependent genes. Mediator functions as a bridge to convey information from gene-specific regulatory proteins to the basal RNA polymerase II transcription machinery. Mediator is recruited to promoters by direct interactions with regulatory proteins and serves as a scaffold for the assembly of a functional preinitiation complex with RNA polymerase II and the general transcription factors.</text>
</comment>
<keyword evidence="3 7" id="KW-0805">Transcription regulation</keyword>
<dbReference type="GO" id="GO:0003712">
    <property type="term" value="F:transcription coregulator activity"/>
    <property type="evidence" value="ECO:0007669"/>
    <property type="project" value="InterPro"/>
</dbReference>
<feature type="compositionally biased region" description="Basic and acidic residues" evidence="8">
    <location>
        <begin position="46"/>
        <end position="70"/>
    </location>
</feature>
<dbReference type="Proteomes" id="UP000028821">
    <property type="component" value="Unassembled WGS sequence"/>
</dbReference>
<evidence type="ECO:0000256" key="2">
    <source>
        <dbReference type="ARBA" id="ARBA00006378"/>
    </source>
</evidence>
<dbReference type="EMBL" id="AEXC02001322">
    <property type="protein sequence ID" value="KFH13979.1"/>
    <property type="molecule type" value="Genomic_DNA"/>
</dbReference>
<dbReference type="GO" id="GO:0006355">
    <property type="term" value="P:regulation of DNA-templated transcription"/>
    <property type="evidence" value="ECO:0007669"/>
    <property type="project" value="InterPro"/>
</dbReference>
<dbReference type="PANTHER" id="PTHR13186">
    <property type="entry name" value="MEDIATOR OF RNA POLYMERASE II TRANSCRIPTION SUBUNIT 31"/>
    <property type="match status" value="1"/>
</dbReference>
<keyword evidence="4 7" id="KW-0010">Activator</keyword>
<dbReference type="InterPro" id="IPR038089">
    <property type="entry name" value="Med31_sf"/>
</dbReference>
<comment type="subunit">
    <text evidence="7">Component of the Mediator complex.</text>
</comment>
<evidence type="ECO:0000256" key="3">
    <source>
        <dbReference type="ARBA" id="ARBA00023015"/>
    </source>
</evidence>
<feature type="compositionally biased region" description="Basic and acidic residues" evidence="8">
    <location>
        <begin position="15"/>
        <end position="29"/>
    </location>
</feature>
<dbReference type="AlphaFoldDB" id="A0A086QMZ7"/>
<comment type="similarity">
    <text evidence="2 7">Belongs to the Mediator complex subunit 31 family.</text>
</comment>
<comment type="caution">
    <text evidence="9">The sequence shown here is derived from an EMBL/GenBank/DDBJ whole genome shotgun (WGS) entry which is preliminary data.</text>
</comment>
<dbReference type="GO" id="GO:0016592">
    <property type="term" value="C:mediator complex"/>
    <property type="evidence" value="ECO:0007669"/>
    <property type="project" value="InterPro"/>
</dbReference>
<reference evidence="9 10" key="1">
    <citation type="submission" date="2014-04" db="EMBL/GenBank/DDBJ databases">
        <authorList>
            <person name="Sibley D."/>
            <person name="Venepally P."/>
            <person name="Karamycheva S."/>
            <person name="Hadjithomas M."/>
            <person name="Khan A."/>
            <person name="Brunk B."/>
            <person name="Roos D."/>
            <person name="Caler E."/>
            <person name="Lorenzi H."/>
        </authorList>
    </citation>
    <scope>NUCLEOTIDE SEQUENCE [LARGE SCALE GENOMIC DNA]</scope>
    <source>
        <strain evidence="9 10">MAS</strain>
    </source>
</reference>
<evidence type="ECO:0000313" key="10">
    <source>
        <dbReference type="Proteomes" id="UP000028821"/>
    </source>
</evidence>
<evidence type="ECO:0000256" key="6">
    <source>
        <dbReference type="ARBA" id="ARBA00023242"/>
    </source>
</evidence>
<proteinExistence type="inferred from homology"/>
<gene>
    <name evidence="9" type="ORF">TGMAS_225970</name>
</gene>
<evidence type="ECO:0000313" key="9">
    <source>
        <dbReference type="EMBL" id="KFH13979.1"/>
    </source>
</evidence>
<feature type="region of interest" description="Disordered" evidence="8">
    <location>
        <begin position="1"/>
        <end position="76"/>
    </location>
</feature>
<dbReference type="OrthoDB" id="10257739at2759"/>
<dbReference type="VEuPathDB" id="ToxoDB:TGMAS_225970"/>
<comment type="subcellular location">
    <subcellularLocation>
        <location evidence="1 7">Nucleus</location>
    </subcellularLocation>
</comment>